<accession>A0A081CVZ0</accession>
<feature type="chain" id="PRO_5001756201" evidence="1">
    <location>
        <begin position="25"/>
        <end position="171"/>
    </location>
</feature>
<comment type="caution">
    <text evidence="2">The sequence shown here is derived from an EMBL/GenBank/DDBJ whole genome shotgun (WGS) entry which is preliminary data.</text>
</comment>
<dbReference type="Proteomes" id="UP000028701">
    <property type="component" value="Unassembled WGS sequence"/>
</dbReference>
<evidence type="ECO:0000256" key="1">
    <source>
        <dbReference type="SAM" id="SignalP"/>
    </source>
</evidence>
<evidence type="ECO:0000313" key="3">
    <source>
        <dbReference type="Proteomes" id="UP000028701"/>
    </source>
</evidence>
<dbReference type="PROSITE" id="PS51257">
    <property type="entry name" value="PROKAR_LIPOPROTEIN"/>
    <property type="match status" value="1"/>
</dbReference>
<sequence length="171" mass="18260">MKTKMIKTLLATTFLAASLSCASAQTTDISALPSSTIFVTSSGLWEKATLPDAKEGDTGTASATKPAGEPTRGYYKVVAMRQDDGTAKIYLQQIAYTANGPSLVETVELDEFTQMKVYVTDIRPESSTGASDVPGLFVTVHLKTAPTQKDADAWTVLIDELGDMKIEKASN</sequence>
<protein>
    <submittedName>
        <fullName evidence="2">Uncharacterized protein</fullName>
    </submittedName>
</protein>
<keyword evidence="1" id="KW-0732">Signal</keyword>
<name>A0A081CVZ0_9HYPH</name>
<organism evidence="2 3">
    <name type="scientific">Agrobacterium rubi TR3 = NBRC 13261</name>
    <dbReference type="NCBI Taxonomy" id="1368415"/>
    <lineage>
        <taxon>Bacteria</taxon>
        <taxon>Pseudomonadati</taxon>
        <taxon>Pseudomonadota</taxon>
        <taxon>Alphaproteobacteria</taxon>
        <taxon>Hyphomicrobiales</taxon>
        <taxon>Rhizobiaceae</taxon>
        <taxon>Rhizobium/Agrobacterium group</taxon>
        <taxon>Agrobacterium</taxon>
    </lineage>
</organism>
<dbReference type="eggNOG" id="ENOG50342YZ">
    <property type="taxonomic scope" value="Bacteria"/>
</dbReference>
<gene>
    <name evidence="2" type="ORF">RRU01S_14_00570</name>
</gene>
<dbReference type="OrthoDB" id="8115116at2"/>
<dbReference type="EMBL" id="BBJU01000014">
    <property type="protein sequence ID" value="GAK70836.1"/>
    <property type="molecule type" value="Genomic_DNA"/>
</dbReference>
<reference evidence="2 3" key="1">
    <citation type="submission" date="2014-08" db="EMBL/GenBank/DDBJ databases">
        <title>Whole genome shotgun sequence of Rhizobium rubi NBRC 13261.</title>
        <authorList>
            <person name="Katano-Makiyama Y."/>
            <person name="Hosoyama A."/>
            <person name="Hashimoto M."/>
            <person name="Hosoyama Y."/>
            <person name="Noguchi M."/>
            <person name="Tsuchikane K."/>
            <person name="Uohara A."/>
            <person name="Ohji S."/>
            <person name="Ichikawa N."/>
            <person name="Kimura A."/>
            <person name="Yamazoe A."/>
            <person name="Fujita N."/>
        </authorList>
    </citation>
    <scope>NUCLEOTIDE SEQUENCE [LARGE SCALE GENOMIC DNA]</scope>
    <source>
        <strain evidence="2 3">NBRC 13261</strain>
    </source>
</reference>
<proteinExistence type="predicted"/>
<feature type="signal peptide" evidence="1">
    <location>
        <begin position="1"/>
        <end position="24"/>
    </location>
</feature>
<evidence type="ECO:0000313" key="2">
    <source>
        <dbReference type="EMBL" id="GAK70836.1"/>
    </source>
</evidence>
<dbReference type="AlphaFoldDB" id="A0A081CVZ0"/>